<sequence length="381" mass="42680">MILGWSPHQTGTGHGQPIRYLMSPHIEKQINGVTQIVKRDPVPELLCGDPKLFMSTQKRLRIQNRYRVATMTFTGDDICPDRFNAGDAASRAAVASCIEAFTELSFAGVPSQNRLPLVMGTHTHAGRLEINFALARGVVNAHGRVLSFNPHPPQRGSVNDFDYLTDMLNHHFGWNDPRGPDRMRRLKTAGWIEKRAAETLRNGEYPTPEEDPVMYLWLTLNALSHEMDDRSDLMAALARELPKLDMHIAGVTKQSITIAGPFDKQKICLRGSLVDGAASCSLTAIENRAEYLKSSQDRVAASWAKRAAQNSQRYSKGQWAEPAPDFARILTRPRIMLPTQHPAKLIGQGRTKRPITGIFRILLERLSRLKSDIMDRVTQAM</sequence>
<organism evidence="1 2">
    <name type="scientific">Roseinatronobacter bogoriensis subsp. barguzinensis</name>
    <dbReference type="NCBI Taxonomy" id="441209"/>
    <lineage>
        <taxon>Bacteria</taxon>
        <taxon>Pseudomonadati</taxon>
        <taxon>Pseudomonadota</taxon>
        <taxon>Alphaproteobacteria</taxon>
        <taxon>Rhodobacterales</taxon>
        <taxon>Paracoccaceae</taxon>
        <taxon>Roseinatronobacter</taxon>
    </lineage>
</organism>
<gene>
    <name evidence="1" type="ORF">BG454_05230</name>
</gene>
<accession>A0A2K8K764</accession>
<evidence type="ECO:0000313" key="1">
    <source>
        <dbReference type="EMBL" id="ATX65302.1"/>
    </source>
</evidence>
<dbReference type="Proteomes" id="UP000228948">
    <property type="component" value="Chromosome"/>
</dbReference>
<dbReference type="KEGG" id="rbg:BG454_05230"/>
<name>A0A2K8K764_9RHOB</name>
<dbReference type="AlphaFoldDB" id="A0A2K8K764"/>
<dbReference type="RefSeq" id="WP_071479369.1">
    <property type="nucleotide sequence ID" value="NZ_CP024899.1"/>
</dbReference>
<protein>
    <submittedName>
        <fullName evidence="1">Uncharacterized protein</fullName>
    </submittedName>
</protein>
<reference evidence="1 2" key="1">
    <citation type="submission" date="2017-11" db="EMBL/GenBank/DDBJ databases">
        <title>Revised Sequence and Annotation of the Rhodobaca barguzinensis strain alga05 Genome.</title>
        <authorList>
            <person name="Kopejtka K."/>
            <person name="Tomasch J.M."/>
            <person name="Bunk B."/>
            <person name="Koblizek M."/>
        </authorList>
    </citation>
    <scope>NUCLEOTIDE SEQUENCE [LARGE SCALE GENOMIC DNA]</scope>
    <source>
        <strain evidence="2">alga05</strain>
    </source>
</reference>
<keyword evidence="2" id="KW-1185">Reference proteome</keyword>
<dbReference type="EMBL" id="CP024899">
    <property type="protein sequence ID" value="ATX65302.1"/>
    <property type="molecule type" value="Genomic_DNA"/>
</dbReference>
<proteinExistence type="predicted"/>
<dbReference type="OrthoDB" id="5351104at2"/>
<evidence type="ECO:0000313" key="2">
    <source>
        <dbReference type="Proteomes" id="UP000228948"/>
    </source>
</evidence>